<dbReference type="InterPro" id="IPR000620">
    <property type="entry name" value="EamA_dom"/>
</dbReference>
<dbReference type="PANTHER" id="PTHR23051:SF0">
    <property type="entry name" value="SOLUTE CARRIER FAMILY 35 MEMBER F5"/>
    <property type="match status" value="1"/>
</dbReference>
<evidence type="ECO:0000256" key="5">
    <source>
        <dbReference type="ARBA" id="ARBA00023136"/>
    </source>
</evidence>
<feature type="transmembrane region" description="Helical" evidence="7">
    <location>
        <begin position="265"/>
        <end position="285"/>
    </location>
</feature>
<evidence type="ECO:0000256" key="1">
    <source>
        <dbReference type="ARBA" id="ARBA00004141"/>
    </source>
</evidence>
<feature type="transmembrane region" description="Helical" evidence="7">
    <location>
        <begin position="50"/>
        <end position="69"/>
    </location>
</feature>
<keyword evidence="9" id="KW-1185">Reference proteome</keyword>
<evidence type="ECO:0000256" key="7">
    <source>
        <dbReference type="SAM" id="Phobius"/>
    </source>
</evidence>
<organism evidence="9 10">
    <name type="scientific">Plectus sambesii</name>
    <dbReference type="NCBI Taxonomy" id="2011161"/>
    <lineage>
        <taxon>Eukaryota</taxon>
        <taxon>Metazoa</taxon>
        <taxon>Ecdysozoa</taxon>
        <taxon>Nematoda</taxon>
        <taxon>Chromadorea</taxon>
        <taxon>Plectida</taxon>
        <taxon>Plectina</taxon>
        <taxon>Plectoidea</taxon>
        <taxon>Plectidae</taxon>
        <taxon>Plectus</taxon>
    </lineage>
</organism>
<keyword evidence="3 7" id="KW-0812">Transmembrane</keyword>
<evidence type="ECO:0000256" key="3">
    <source>
        <dbReference type="ARBA" id="ARBA00022692"/>
    </source>
</evidence>
<name>A0A914V9E3_9BILA</name>
<sequence>MPRASIRAHLNKSRRLLVGFFLLIFVNILWVGSSELTKYIFNETHFDRPFFTTYIKTCMFTIYLLGFMFHRPWRDQCIHGIPEVGYDQLQQEQSDEEEEAEPISRHLSEPEFEPINSCSDIDSERSSIVSETEHLPSIAVVFDEEPPADPKPPLRKTSVRFKRTQEVRRMPECEAEEATAARLPFEVWRRLQRLAVQYKHRLTVRHVAKLALTFSFIWFIGNLGYQEALKYTTAGVVNVLSSTSALFTLILAAMFPSGPADRFTVSKLCLVAISIVGVLVVTLVDQGGGFEHGVPKGALWALAGSAGYASYLVLLRRRVDSEEKLDIAMFFGFVGLFSMVFLWPVLYLLHSADLEPFYPLPDRTQFLFVLVNGLLGTVLSEYLWLWGCFLTNSLMATLSLSLTVPLTVLADAVLWEKTYPWEFFIGMVPILVAFFGSAILAQYDNADPVYDGLRLMIQKLFHIFGVVFRCCRSSRRSTLRVVESDLDREQGESLIAQ</sequence>
<keyword evidence="4 7" id="KW-1133">Transmembrane helix</keyword>
<accession>A0A914V9E3</accession>
<feature type="transmembrane region" description="Helical" evidence="7">
    <location>
        <begin position="366"/>
        <end position="387"/>
    </location>
</feature>
<dbReference type="Pfam" id="PF00892">
    <property type="entry name" value="EamA"/>
    <property type="match status" value="1"/>
</dbReference>
<evidence type="ECO:0000313" key="9">
    <source>
        <dbReference type="Proteomes" id="UP000887566"/>
    </source>
</evidence>
<feature type="transmembrane region" description="Helical" evidence="7">
    <location>
        <begin position="421"/>
        <end position="441"/>
    </location>
</feature>
<feature type="transmembrane region" description="Helical" evidence="7">
    <location>
        <begin position="297"/>
        <end position="315"/>
    </location>
</feature>
<evidence type="ECO:0000256" key="6">
    <source>
        <dbReference type="ARBA" id="ARBA00040744"/>
    </source>
</evidence>
<dbReference type="Proteomes" id="UP000887566">
    <property type="component" value="Unplaced"/>
</dbReference>
<feature type="transmembrane region" description="Helical" evidence="7">
    <location>
        <begin position="231"/>
        <end position="253"/>
    </location>
</feature>
<feature type="transmembrane region" description="Helical" evidence="7">
    <location>
        <begin position="394"/>
        <end position="415"/>
    </location>
</feature>
<evidence type="ECO:0000259" key="8">
    <source>
        <dbReference type="Pfam" id="PF00892"/>
    </source>
</evidence>
<evidence type="ECO:0000256" key="4">
    <source>
        <dbReference type="ARBA" id="ARBA00022989"/>
    </source>
</evidence>
<dbReference type="PANTHER" id="PTHR23051">
    <property type="entry name" value="SOLUTE CARRIER FAMILY 35, MEMBER F5"/>
    <property type="match status" value="1"/>
</dbReference>
<dbReference type="WBParaSite" id="PSAMB.scaffold15size126113.g379.t1">
    <property type="protein sequence ID" value="PSAMB.scaffold15size126113.g379.t1"/>
    <property type="gene ID" value="PSAMB.scaffold15size126113.g379"/>
</dbReference>
<protein>
    <recommendedName>
        <fullName evidence="6">Solute carrier family 35 member F5</fullName>
    </recommendedName>
</protein>
<feature type="domain" description="EamA" evidence="8">
    <location>
        <begin position="296"/>
        <end position="435"/>
    </location>
</feature>
<dbReference type="SUPFAM" id="SSF103481">
    <property type="entry name" value="Multidrug resistance efflux transporter EmrE"/>
    <property type="match status" value="1"/>
</dbReference>
<keyword evidence="5 7" id="KW-0472">Membrane</keyword>
<comment type="subcellular location">
    <subcellularLocation>
        <location evidence="1">Membrane</location>
        <topology evidence="1">Multi-pass membrane protein</topology>
    </subcellularLocation>
</comment>
<comment type="similarity">
    <text evidence="2">Belongs to the SLC35F solute transporter family.</text>
</comment>
<evidence type="ECO:0000313" key="10">
    <source>
        <dbReference type="WBParaSite" id="PSAMB.scaffold15size126113.g379.t1"/>
    </source>
</evidence>
<dbReference type="InterPro" id="IPR037185">
    <property type="entry name" value="EmrE-like"/>
</dbReference>
<proteinExistence type="inferred from homology"/>
<dbReference type="GO" id="GO:0016020">
    <property type="term" value="C:membrane"/>
    <property type="evidence" value="ECO:0007669"/>
    <property type="project" value="UniProtKB-SubCell"/>
</dbReference>
<feature type="transmembrane region" description="Helical" evidence="7">
    <location>
        <begin position="207"/>
        <end position="225"/>
    </location>
</feature>
<dbReference type="AlphaFoldDB" id="A0A914V9E3"/>
<reference evidence="10" key="1">
    <citation type="submission" date="2022-11" db="UniProtKB">
        <authorList>
            <consortium name="WormBaseParasite"/>
        </authorList>
    </citation>
    <scope>IDENTIFICATION</scope>
</reference>
<evidence type="ECO:0000256" key="2">
    <source>
        <dbReference type="ARBA" id="ARBA00007863"/>
    </source>
</evidence>
<feature type="transmembrane region" description="Helical" evidence="7">
    <location>
        <begin position="327"/>
        <end position="346"/>
    </location>
</feature>